<comment type="pathway">
    <text evidence="4">Lipid metabolism.</text>
</comment>
<keyword evidence="26" id="KW-1185">Reference proteome</keyword>
<evidence type="ECO:0000256" key="19">
    <source>
        <dbReference type="ARBA" id="ARBA00031825"/>
    </source>
</evidence>
<comment type="subcellular location">
    <subcellularLocation>
        <location evidence="2">Cell membrane</location>
        <topology evidence="2">Multi-pass membrane protein</topology>
    </subcellularLocation>
</comment>
<evidence type="ECO:0000256" key="23">
    <source>
        <dbReference type="ARBA" id="ARBA00033406"/>
    </source>
</evidence>
<gene>
    <name evidence="25" type="ORF">SAMN05421879_101118</name>
</gene>
<accession>A0A285VFI1</accession>
<dbReference type="GO" id="GO:0016024">
    <property type="term" value="P:CDP-diacylglycerol biosynthetic process"/>
    <property type="evidence" value="ECO:0007669"/>
    <property type="project" value="TreeGrafter"/>
</dbReference>
<keyword evidence="16" id="KW-0594">Phospholipid biosynthesis</keyword>
<evidence type="ECO:0000256" key="15">
    <source>
        <dbReference type="ARBA" id="ARBA00023136"/>
    </source>
</evidence>
<dbReference type="GO" id="GO:0004605">
    <property type="term" value="F:phosphatidate cytidylyltransferase activity"/>
    <property type="evidence" value="ECO:0007669"/>
    <property type="project" value="UniProtKB-EC"/>
</dbReference>
<keyword evidence="15 24" id="KW-0472">Membrane</keyword>
<evidence type="ECO:0000313" key="26">
    <source>
        <dbReference type="Proteomes" id="UP000219688"/>
    </source>
</evidence>
<evidence type="ECO:0000256" key="4">
    <source>
        <dbReference type="ARBA" id="ARBA00005189"/>
    </source>
</evidence>
<evidence type="ECO:0000256" key="9">
    <source>
        <dbReference type="ARBA" id="ARBA00022516"/>
    </source>
</evidence>
<keyword evidence="17" id="KW-1208">Phospholipid metabolism</keyword>
<evidence type="ECO:0000256" key="22">
    <source>
        <dbReference type="ARBA" id="ARBA00032743"/>
    </source>
</evidence>
<dbReference type="GO" id="GO:0005886">
    <property type="term" value="C:plasma membrane"/>
    <property type="evidence" value="ECO:0007669"/>
    <property type="project" value="UniProtKB-SubCell"/>
</dbReference>
<evidence type="ECO:0000256" key="6">
    <source>
        <dbReference type="ARBA" id="ARBA00012487"/>
    </source>
</evidence>
<keyword evidence="8" id="KW-1003">Cell membrane</keyword>
<evidence type="ECO:0000256" key="11">
    <source>
        <dbReference type="ARBA" id="ARBA00022692"/>
    </source>
</evidence>
<feature type="transmembrane region" description="Helical" evidence="24">
    <location>
        <begin position="223"/>
        <end position="241"/>
    </location>
</feature>
<evidence type="ECO:0000256" key="16">
    <source>
        <dbReference type="ARBA" id="ARBA00023209"/>
    </source>
</evidence>
<evidence type="ECO:0000256" key="18">
    <source>
        <dbReference type="ARBA" id="ARBA00029893"/>
    </source>
</evidence>
<comment type="catalytic activity">
    <reaction evidence="1">
        <text>a 1,2-diacyl-sn-glycero-3-phosphate + CTP + H(+) = a CDP-1,2-diacyl-sn-glycerol + diphosphate</text>
        <dbReference type="Rhea" id="RHEA:16229"/>
        <dbReference type="ChEBI" id="CHEBI:15378"/>
        <dbReference type="ChEBI" id="CHEBI:33019"/>
        <dbReference type="ChEBI" id="CHEBI:37563"/>
        <dbReference type="ChEBI" id="CHEBI:58332"/>
        <dbReference type="ChEBI" id="CHEBI:58608"/>
        <dbReference type="EC" id="2.7.7.41"/>
    </reaction>
</comment>
<organism evidence="25 26">
    <name type="scientific">Ornithinimicrobium cerasi</name>
    <dbReference type="NCBI Taxonomy" id="2248773"/>
    <lineage>
        <taxon>Bacteria</taxon>
        <taxon>Bacillati</taxon>
        <taxon>Actinomycetota</taxon>
        <taxon>Actinomycetes</taxon>
        <taxon>Micrococcales</taxon>
        <taxon>Ornithinimicrobiaceae</taxon>
        <taxon>Ornithinimicrobium</taxon>
    </lineage>
</organism>
<dbReference type="Proteomes" id="UP000219688">
    <property type="component" value="Unassembled WGS sequence"/>
</dbReference>
<proteinExistence type="inferred from homology"/>
<feature type="transmembrane region" description="Helical" evidence="24">
    <location>
        <begin position="161"/>
        <end position="178"/>
    </location>
</feature>
<evidence type="ECO:0000313" key="25">
    <source>
        <dbReference type="EMBL" id="SOC51281.1"/>
    </source>
</evidence>
<evidence type="ECO:0000256" key="24">
    <source>
        <dbReference type="SAM" id="Phobius"/>
    </source>
</evidence>
<evidence type="ECO:0000256" key="14">
    <source>
        <dbReference type="ARBA" id="ARBA00023098"/>
    </source>
</evidence>
<keyword evidence="14" id="KW-0443">Lipid metabolism</keyword>
<evidence type="ECO:0000256" key="10">
    <source>
        <dbReference type="ARBA" id="ARBA00022679"/>
    </source>
</evidence>
<keyword evidence="12 25" id="KW-0548">Nucleotidyltransferase</keyword>
<evidence type="ECO:0000256" key="5">
    <source>
        <dbReference type="ARBA" id="ARBA00010185"/>
    </source>
</evidence>
<evidence type="ECO:0000256" key="20">
    <source>
        <dbReference type="ARBA" id="ARBA00032253"/>
    </source>
</evidence>
<keyword evidence="11 24" id="KW-0812">Transmembrane</keyword>
<dbReference type="PANTHER" id="PTHR46382:SF1">
    <property type="entry name" value="PHOSPHATIDATE CYTIDYLYLTRANSFERASE"/>
    <property type="match status" value="1"/>
</dbReference>
<evidence type="ECO:0000256" key="8">
    <source>
        <dbReference type="ARBA" id="ARBA00022475"/>
    </source>
</evidence>
<dbReference type="AlphaFoldDB" id="A0A285VFI1"/>
<dbReference type="EC" id="2.7.7.41" evidence="6"/>
<keyword evidence="13 24" id="KW-1133">Transmembrane helix</keyword>
<feature type="transmembrane region" description="Helical" evidence="24">
    <location>
        <begin position="133"/>
        <end position="149"/>
    </location>
</feature>
<feature type="transmembrane region" description="Helical" evidence="24">
    <location>
        <begin position="184"/>
        <end position="202"/>
    </location>
</feature>
<keyword evidence="10 25" id="KW-0808">Transferase</keyword>
<evidence type="ECO:0000256" key="13">
    <source>
        <dbReference type="ARBA" id="ARBA00022989"/>
    </source>
</evidence>
<evidence type="ECO:0000256" key="2">
    <source>
        <dbReference type="ARBA" id="ARBA00004651"/>
    </source>
</evidence>
<evidence type="ECO:0000256" key="21">
    <source>
        <dbReference type="ARBA" id="ARBA00032396"/>
    </source>
</evidence>
<protein>
    <recommendedName>
        <fullName evidence="7">Phosphatidate cytidylyltransferase</fullName>
        <ecNumber evidence="6">2.7.7.41</ecNumber>
    </recommendedName>
    <alternativeName>
        <fullName evidence="20">CDP-DAG synthase</fullName>
    </alternativeName>
    <alternativeName>
        <fullName evidence="22">CDP-DG synthase</fullName>
    </alternativeName>
    <alternativeName>
        <fullName evidence="18">CDP-diacylglycerol synthase</fullName>
    </alternativeName>
    <alternativeName>
        <fullName evidence="21">CDP-diglyceride pyrophosphorylase</fullName>
    </alternativeName>
    <alternativeName>
        <fullName evidence="23">CDP-diglyceride synthase</fullName>
    </alternativeName>
    <alternativeName>
        <fullName evidence="19">CTP:phosphatidate cytidylyltransferase</fullName>
    </alternativeName>
</protein>
<dbReference type="EMBL" id="OBQK01000001">
    <property type="protein sequence ID" value="SOC51281.1"/>
    <property type="molecule type" value="Genomic_DNA"/>
</dbReference>
<evidence type="ECO:0000256" key="3">
    <source>
        <dbReference type="ARBA" id="ARBA00005119"/>
    </source>
</evidence>
<dbReference type="RefSeq" id="WP_097186356.1">
    <property type="nucleotide sequence ID" value="NZ_OBQK01000001.1"/>
</dbReference>
<reference evidence="26" key="1">
    <citation type="submission" date="2017-08" db="EMBL/GenBank/DDBJ databases">
        <authorList>
            <person name="Varghese N."/>
            <person name="Submissions S."/>
        </authorList>
    </citation>
    <scope>NUCLEOTIDE SEQUENCE [LARGE SCALE GENOMIC DNA]</scope>
    <source>
        <strain evidence="26">USBA17B2</strain>
    </source>
</reference>
<dbReference type="PANTHER" id="PTHR46382">
    <property type="entry name" value="PHOSPHATIDATE CYTIDYLYLTRANSFERASE"/>
    <property type="match status" value="1"/>
</dbReference>
<evidence type="ECO:0000256" key="1">
    <source>
        <dbReference type="ARBA" id="ARBA00001698"/>
    </source>
</evidence>
<comment type="similarity">
    <text evidence="5">Belongs to the CDS family.</text>
</comment>
<keyword evidence="9" id="KW-0444">Lipid biosynthesis</keyword>
<comment type="pathway">
    <text evidence="3">Phospholipid metabolism; CDP-diacylglycerol biosynthesis; CDP-diacylglycerol from sn-glycerol 3-phosphate: step 3/3.</text>
</comment>
<feature type="transmembrane region" description="Helical" evidence="24">
    <location>
        <begin position="112"/>
        <end position="127"/>
    </location>
</feature>
<feature type="transmembrane region" description="Helical" evidence="24">
    <location>
        <begin position="37"/>
        <end position="56"/>
    </location>
</feature>
<evidence type="ECO:0000256" key="7">
    <source>
        <dbReference type="ARBA" id="ARBA00019373"/>
    </source>
</evidence>
<feature type="transmembrane region" description="Helical" evidence="24">
    <location>
        <begin position="87"/>
        <end position="105"/>
    </location>
</feature>
<evidence type="ECO:0000256" key="17">
    <source>
        <dbReference type="ARBA" id="ARBA00023264"/>
    </source>
</evidence>
<dbReference type="Pfam" id="PF01148">
    <property type="entry name" value="CTP_transf_1"/>
    <property type="match status" value="1"/>
</dbReference>
<evidence type="ECO:0000256" key="12">
    <source>
        <dbReference type="ARBA" id="ARBA00022695"/>
    </source>
</evidence>
<sequence>MTVDPARWWDTLLHHDRVLTLPVDLPWFGEVAGRGVFNLYLTLAVLTVGGLAVAVLRQPELRARWTTWVLIAPVVGLPIWLGRGSTALLAAVLAVVAVVELARLVALPRAETTILVVLAVAYPLAAWRAPDLLLLAPVVALGCAVPAIVRGDAATGVERSALTAFASVWVCWSLAHLVVLWEDAFAVVFAAAAADVAAYVGGRTLRRLRWARTPLSPLSPNKTVGGLVGAVVGAVIVLLVLGHLSAGMVVAVAAGGVLGDLLESMVKRRAGVKDAGRWLPGFGGLLDRVDSLLIVLPLAAVLG</sequence>
<name>A0A285VFI1_9MICO</name>